<proteinExistence type="predicted"/>
<accession>A0A9P4IGM1</accession>
<dbReference type="InterPro" id="IPR020946">
    <property type="entry name" value="Flavin_mOase-like"/>
</dbReference>
<dbReference type="SUPFAM" id="SSF51905">
    <property type="entry name" value="FAD/NAD(P)-binding domain"/>
    <property type="match status" value="2"/>
</dbReference>
<dbReference type="OrthoDB" id="66881at2759"/>
<keyword evidence="1" id="KW-0285">Flavoprotein</keyword>
<keyword evidence="5" id="KW-0503">Monooxygenase</keyword>
<dbReference type="AlphaFoldDB" id="A0A9P4IGM1"/>
<dbReference type="Proteomes" id="UP000799772">
    <property type="component" value="Unassembled WGS sequence"/>
</dbReference>
<name>A0A9P4IGM1_9PEZI</name>
<gene>
    <name evidence="5" type="ORF">NA57DRAFT_72804</name>
</gene>
<dbReference type="PANTHER" id="PTHR43098:SF5">
    <property type="entry name" value="DUAL-FUNCTIONAL MONOOXYGENASE_METHYLTRANSFERASE PSOF"/>
    <property type="match status" value="1"/>
</dbReference>
<evidence type="ECO:0000256" key="1">
    <source>
        <dbReference type="ARBA" id="ARBA00022630"/>
    </source>
</evidence>
<evidence type="ECO:0000313" key="6">
    <source>
        <dbReference type="Proteomes" id="UP000799772"/>
    </source>
</evidence>
<sequence length="557" mass="63505">MAEQTDVDVLIIGAGMGGIYQLWSCLQSDPPFSALCIDRAHGVGGTWYWNRYPGAMSDTESYIYRFSWDKEDLLNYPWKEHYVKQPEVLGYLEHVVERHGLAKWMQLGTELLGAEWDDRLGGWRCEIVRVDEDGNPVGEPRTVRARFLITALGLLSKANFPDIPGMDRFKGRKVHTGAWPKGLDVTKDRVGVIGSGSTGVQVITALAPKVKKLVSFQRSPQYSVPSGDGPVSDDYRKWVNENYDDIWKGTRNSMVAFGFKESEIPTMSVSPEERKRIFEEAWQKGNGFRFMFWTFNDISVDRRANDEAANFIKGKIKSIVKDPEKARKLLPREIYARRPLCDGGYYKSFNYDHVDVVNLKDTPITEMTEKGIMTSDGVEHEFDTIIFATGFDAIDGSYNRVRIRGRNGKSLKEHWAPLGPTSYLGVCCANFPNLFMITGPQGPFTNIPPSLETQVEFIIDTMRHYRQRSSRPIIEASEEAEKDWTEKCRKLAEDSLFHETSSWIFGANVGGKKYATRFYFGGLKAYRKELERMVKDDYRGFIKHGEPAQDETVRSML</sequence>
<dbReference type="GO" id="GO:0004499">
    <property type="term" value="F:N,N-dimethylaniline monooxygenase activity"/>
    <property type="evidence" value="ECO:0007669"/>
    <property type="project" value="InterPro"/>
</dbReference>
<dbReference type="GO" id="GO:0050661">
    <property type="term" value="F:NADP binding"/>
    <property type="evidence" value="ECO:0007669"/>
    <property type="project" value="InterPro"/>
</dbReference>
<evidence type="ECO:0000313" key="5">
    <source>
        <dbReference type="EMBL" id="KAF2101361.1"/>
    </source>
</evidence>
<keyword evidence="3" id="KW-0521">NADP</keyword>
<keyword evidence="2" id="KW-0274">FAD</keyword>
<protein>
    <submittedName>
        <fullName evidence="5">Cyclohexanone monooxygenase</fullName>
    </submittedName>
</protein>
<dbReference type="InterPro" id="IPR050775">
    <property type="entry name" value="FAD-binding_Monooxygenases"/>
</dbReference>
<comment type="caution">
    <text evidence="5">The sequence shown here is derived from an EMBL/GenBank/DDBJ whole genome shotgun (WGS) entry which is preliminary data.</text>
</comment>
<keyword evidence="6" id="KW-1185">Reference proteome</keyword>
<evidence type="ECO:0000256" key="3">
    <source>
        <dbReference type="ARBA" id="ARBA00022857"/>
    </source>
</evidence>
<dbReference type="GO" id="GO:0050660">
    <property type="term" value="F:flavin adenine dinucleotide binding"/>
    <property type="evidence" value="ECO:0007669"/>
    <property type="project" value="InterPro"/>
</dbReference>
<dbReference type="InterPro" id="IPR036188">
    <property type="entry name" value="FAD/NAD-bd_sf"/>
</dbReference>
<dbReference type="Gene3D" id="3.50.50.60">
    <property type="entry name" value="FAD/NAD(P)-binding domain"/>
    <property type="match status" value="2"/>
</dbReference>
<dbReference type="EMBL" id="ML978123">
    <property type="protein sequence ID" value="KAF2101361.1"/>
    <property type="molecule type" value="Genomic_DNA"/>
</dbReference>
<dbReference type="Pfam" id="PF00743">
    <property type="entry name" value="FMO-like"/>
    <property type="match status" value="1"/>
</dbReference>
<reference evidence="5" key="1">
    <citation type="journal article" date="2020" name="Stud. Mycol.">
        <title>101 Dothideomycetes genomes: a test case for predicting lifestyles and emergence of pathogens.</title>
        <authorList>
            <person name="Haridas S."/>
            <person name="Albert R."/>
            <person name="Binder M."/>
            <person name="Bloem J."/>
            <person name="Labutti K."/>
            <person name="Salamov A."/>
            <person name="Andreopoulos B."/>
            <person name="Baker S."/>
            <person name="Barry K."/>
            <person name="Bills G."/>
            <person name="Bluhm B."/>
            <person name="Cannon C."/>
            <person name="Castanera R."/>
            <person name="Culley D."/>
            <person name="Daum C."/>
            <person name="Ezra D."/>
            <person name="Gonzalez J."/>
            <person name="Henrissat B."/>
            <person name="Kuo A."/>
            <person name="Liang C."/>
            <person name="Lipzen A."/>
            <person name="Lutzoni F."/>
            <person name="Magnuson J."/>
            <person name="Mondo S."/>
            <person name="Nolan M."/>
            <person name="Ohm R."/>
            <person name="Pangilinan J."/>
            <person name="Park H.-J."/>
            <person name="Ramirez L."/>
            <person name="Alfaro M."/>
            <person name="Sun H."/>
            <person name="Tritt A."/>
            <person name="Yoshinaga Y."/>
            <person name="Zwiers L.-H."/>
            <person name="Turgeon B."/>
            <person name="Goodwin S."/>
            <person name="Spatafora J."/>
            <person name="Crous P."/>
            <person name="Grigoriev I."/>
        </authorList>
    </citation>
    <scope>NUCLEOTIDE SEQUENCE</scope>
    <source>
        <strain evidence="5">CBS 133067</strain>
    </source>
</reference>
<evidence type="ECO:0000256" key="4">
    <source>
        <dbReference type="ARBA" id="ARBA00023002"/>
    </source>
</evidence>
<keyword evidence="4" id="KW-0560">Oxidoreductase</keyword>
<evidence type="ECO:0000256" key="2">
    <source>
        <dbReference type="ARBA" id="ARBA00022827"/>
    </source>
</evidence>
<dbReference type="PANTHER" id="PTHR43098">
    <property type="entry name" value="L-ORNITHINE N(5)-MONOOXYGENASE-RELATED"/>
    <property type="match status" value="1"/>
</dbReference>
<organism evidence="5 6">
    <name type="scientific">Rhizodiscina lignyota</name>
    <dbReference type="NCBI Taxonomy" id="1504668"/>
    <lineage>
        <taxon>Eukaryota</taxon>
        <taxon>Fungi</taxon>
        <taxon>Dikarya</taxon>
        <taxon>Ascomycota</taxon>
        <taxon>Pezizomycotina</taxon>
        <taxon>Dothideomycetes</taxon>
        <taxon>Pleosporomycetidae</taxon>
        <taxon>Aulographales</taxon>
        <taxon>Rhizodiscinaceae</taxon>
        <taxon>Rhizodiscina</taxon>
    </lineage>
</organism>